<proteinExistence type="inferred from homology"/>
<keyword evidence="2" id="KW-0732">Signal</keyword>
<evidence type="ECO:0000256" key="2">
    <source>
        <dbReference type="SAM" id="SignalP"/>
    </source>
</evidence>
<organism evidence="3 4">
    <name type="scientific">Variovorax ginsengisoli</name>
    <dbReference type="NCBI Taxonomy" id="363844"/>
    <lineage>
        <taxon>Bacteria</taxon>
        <taxon>Pseudomonadati</taxon>
        <taxon>Pseudomonadota</taxon>
        <taxon>Betaproteobacteria</taxon>
        <taxon>Burkholderiales</taxon>
        <taxon>Comamonadaceae</taxon>
        <taxon>Variovorax</taxon>
    </lineage>
</organism>
<dbReference type="Gene3D" id="3.40.190.10">
    <property type="entry name" value="Periplasmic binding protein-like II"/>
    <property type="match status" value="1"/>
</dbReference>
<evidence type="ECO:0000313" key="3">
    <source>
        <dbReference type="EMBL" id="MDP9897936.1"/>
    </source>
</evidence>
<name>A0ABT9S0R4_9BURK</name>
<feature type="signal peptide" evidence="2">
    <location>
        <begin position="1"/>
        <end position="30"/>
    </location>
</feature>
<dbReference type="RefSeq" id="WP_307687758.1">
    <property type="nucleotide sequence ID" value="NZ_JAUSRO010000001.1"/>
</dbReference>
<feature type="chain" id="PRO_5045409401" evidence="2">
    <location>
        <begin position="31"/>
        <end position="329"/>
    </location>
</feature>
<reference evidence="3 4" key="1">
    <citation type="submission" date="2023-07" db="EMBL/GenBank/DDBJ databases">
        <title>Sorghum-associated microbial communities from plants grown in Nebraska, USA.</title>
        <authorList>
            <person name="Schachtman D."/>
        </authorList>
    </citation>
    <scope>NUCLEOTIDE SEQUENCE [LARGE SCALE GENOMIC DNA]</scope>
    <source>
        <strain evidence="3 4">DS1607</strain>
    </source>
</reference>
<sequence>MSSQSSSRRRLALTLMAWSTAFVLPLSSHAAGDPAAWPNAKPITWIVGFPPGGTVDVLTRIAARKLAEKTGQSVVVDNRPGASGALGLQAAAKAAPDGYTLITVPGPILHAAQPPELGKELVAIATLAQGPMVLVSGLANPPANVAELVKAMQKDPKAWSYASSGTGTSQHLAGELFNVTAGTAMTHIPYKGGGQAVVDVVGGQVPLAMLGVTPVLPHIKSGKLKAYAVTTTYRIESLPDVPTMQEAGLKGYDAAQWYVVGAPKGLPAEQAARLNAWLNEIGASADMKPALVTSGSVAGKGSAKDAQDFVAADTRKWKELAKKSKLDLE</sequence>
<dbReference type="EMBL" id="JAUSRO010000001">
    <property type="protein sequence ID" value="MDP9897936.1"/>
    <property type="molecule type" value="Genomic_DNA"/>
</dbReference>
<gene>
    <name evidence="3" type="ORF">J2W36_000169</name>
</gene>
<dbReference type="SUPFAM" id="SSF53850">
    <property type="entry name" value="Periplasmic binding protein-like II"/>
    <property type="match status" value="1"/>
</dbReference>
<dbReference type="PANTHER" id="PTHR42928:SF5">
    <property type="entry name" value="BLR1237 PROTEIN"/>
    <property type="match status" value="1"/>
</dbReference>
<comment type="caution">
    <text evidence="3">The sequence shown here is derived from an EMBL/GenBank/DDBJ whole genome shotgun (WGS) entry which is preliminary data.</text>
</comment>
<dbReference type="InterPro" id="IPR005064">
    <property type="entry name" value="BUG"/>
</dbReference>
<dbReference type="InterPro" id="IPR042100">
    <property type="entry name" value="Bug_dom1"/>
</dbReference>
<protein>
    <submittedName>
        <fullName evidence="3">Tripartite-type tricarboxylate transporter receptor subunit TctC</fullName>
    </submittedName>
</protein>
<keyword evidence="3" id="KW-0675">Receptor</keyword>
<evidence type="ECO:0000313" key="4">
    <source>
        <dbReference type="Proteomes" id="UP001226867"/>
    </source>
</evidence>
<dbReference type="Gene3D" id="3.40.190.150">
    <property type="entry name" value="Bordetella uptake gene, domain 1"/>
    <property type="match status" value="1"/>
</dbReference>
<evidence type="ECO:0000256" key="1">
    <source>
        <dbReference type="ARBA" id="ARBA00006987"/>
    </source>
</evidence>
<dbReference type="Proteomes" id="UP001226867">
    <property type="component" value="Unassembled WGS sequence"/>
</dbReference>
<dbReference type="PIRSF" id="PIRSF017082">
    <property type="entry name" value="YflP"/>
    <property type="match status" value="1"/>
</dbReference>
<keyword evidence="4" id="KW-1185">Reference proteome</keyword>
<comment type="similarity">
    <text evidence="1">Belongs to the UPF0065 (bug) family.</text>
</comment>
<dbReference type="Pfam" id="PF03401">
    <property type="entry name" value="TctC"/>
    <property type="match status" value="1"/>
</dbReference>
<accession>A0ABT9S0R4</accession>
<dbReference type="PANTHER" id="PTHR42928">
    <property type="entry name" value="TRICARBOXYLATE-BINDING PROTEIN"/>
    <property type="match status" value="1"/>
</dbReference>